<accession>A0A9W7H406</accession>
<gene>
    <name evidence="1" type="ORF">HRI_000672100</name>
</gene>
<organism evidence="1 2">
    <name type="scientific">Hibiscus trionum</name>
    <name type="common">Flower of an hour</name>
    <dbReference type="NCBI Taxonomy" id="183268"/>
    <lineage>
        <taxon>Eukaryota</taxon>
        <taxon>Viridiplantae</taxon>
        <taxon>Streptophyta</taxon>
        <taxon>Embryophyta</taxon>
        <taxon>Tracheophyta</taxon>
        <taxon>Spermatophyta</taxon>
        <taxon>Magnoliopsida</taxon>
        <taxon>eudicotyledons</taxon>
        <taxon>Gunneridae</taxon>
        <taxon>Pentapetalae</taxon>
        <taxon>rosids</taxon>
        <taxon>malvids</taxon>
        <taxon>Malvales</taxon>
        <taxon>Malvaceae</taxon>
        <taxon>Malvoideae</taxon>
        <taxon>Hibiscus</taxon>
    </lineage>
</organism>
<dbReference type="EMBL" id="BSYR01000007">
    <property type="protein sequence ID" value="GMI70028.1"/>
    <property type="molecule type" value="Genomic_DNA"/>
</dbReference>
<dbReference type="OrthoDB" id="1624859at2759"/>
<comment type="caution">
    <text evidence="1">The sequence shown here is derived from an EMBL/GenBank/DDBJ whole genome shotgun (WGS) entry which is preliminary data.</text>
</comment>
<evidence type="ECO:0000313" key="2">
    <source>
        <dbReference type="Proteomes" id="UP001165190"/>
    </source>
</evidence>
<evidence type="ECO:0000313" key="1">
    <source>
        <dbReference type="EMBL" id="GMI70028.1"/>
    </source>
</evidence>
<dbReference type="AlphaFoldDB" id="A0A9W7H406"/>
<sequence>MGISSSKMEPRDPIYGFSYQPIEVKGSIHLPVTLGDDGNKVTQMAVFLVIDDLSAFNDVFRRPLIRKAKMMVASFSLHVKLPTPSGEGLMQAN</sequence>
<dbReference type="Proteomes" id="UP001165190">
    <property type="component" value="Unassembled WGS sequence"/>
</dbReference>
<proteinExistence type="predicted"/>
<protein>
    <submittedName>
        <fullName evidence="1">Uncharacterized protein</fullName>
    </submittedName>
</protein>
<keyword evidence="2" id="KW-1185">Reference proteome</keyword>
<reference evidence="1" key="1">
    <citation type="submission" date="2023-05" db="EMBL/GenBank/DDBJ databases">
        <title>Genome and transcriptome analyses reveal genes involved in the formation of fine ridges on petal epidermal cells in Hibiscus trionum.</title>
        <authorList>
            <person name="Koshimizu S."/>
            <person name="Masuda S."/>
            <person name="Ishii T."/>
            <person name="Shirasu K."/>
            <person name="Hoshino A."/>
            <person name="Arita M."/>
        </authorList>
    </citation>
    <scope>NUCLEOTIDE SEQUENCE</scope>
    <source>
        <strain evidence="1">Hamamatsu line</strain>
    </source>
</reference>
<name>A0A9W7H406_HIBTR</name>